<accession>A0A812JS61</accession>
<dbReference type="GO" id="GO:0000159">
    <property type="term" value="C:protein phosphatase type 2A complex"/>
    <property type="evidence" value="ECO:0007669"/>
    <property type="project" value="TreeGrafter"/>
</dbReference>
<dbReference type="PANTHER" id="PTHR10648:SF4">
    <property type="entry name" value="PROTEIN PHOSPHATASE 2 (FORMERLY 2A), REGULATORY SUBUNIT A, BETA ISOFORM-RELATED"/>
    <property type="match status" value="1"/>
</dbReference>
<dbReference type="CDD" id="cd17039">
    <property type="entry name" value="Ubl_ubiquitin_like"/>
    <property type="match status" value="1"/>
</dbReference>
<dbReference type="Gene3D" id="1.25.10.10">
    <property type="entry name" value="Leucine-rich Repeat Variant"/>
    <property type="match status" value="1"/>
</dbReference>
<dbReference type="InterPro" id="IPR029071">
    <property type="entry name" value="Ubiquitin-like_domsf"/>
</dbReference>
<evidence type="ECO:0000313" key="4">
    <source>
        <dbReference type="EMBL" id="CAE7213170.1"/>
    </source>
</evidence>
<dbReference type="OrthoDB" id="439265at2759"/>
<dbReference type="GO" id="GO:0005829">
    <property type="term" value="C:cytosol"/>
    <property type="evidence" value="ECO:0007669"/>
    <property type="project" value="TreeGrafter"/>
</dbReference>
<proteinExistence type="predicted"/>
<name>A0A812JS61_9DINO</name>
<dbReference type="SUPFAM" id="SSF48371">
    <property type="entry name" value="ARM repeat"/>
    <property type="match status" value="1"/>
</dbReference>
<evidence type="ECO:0000256" key="1">
    <source>
        <dbReference type="ARBA" id="ARBA00022737"/>
    </source>
</evidence>
<dbReference type="InterPro" id="IPR051023">
    <property type="entry name" value="PP2A_Regulatory_Subunit_A"/>
</dbReference>
<feature type="repeat" description="HEAT" evidence="2">
    <location>
        <begin position="46"/>
        <end position="75"/>
    </location>
</feature>
<keyword evidence="5" id="KW-1185">Reference proteome</keyword>
<sequence length="277" mass="31014">MARGRTQNNHQQALVEHKNYLYRISAILSARSLAEVAGGEFIDTHLVPLVVRMTGDPVPNVRFNAAKTIKAMHKVCMGRPQTFNDKLVPCLYKLLADEDPDVKFFAQKAGKSLRRGFYGQRWKGWEGKDGLPDAFWPDVAANCACARSLSVAPMDHDNENPDSSTKTIDVGQLPVSNGHVMISVRNKLSGTSMFSMRLNTDERVAELKGVIINMGGLNVNTWRQLLLFFKEDWPLEDTRRLADYGVREGDELQIVLLRQAPVNATDIEVSFTEIIQA</sequence>
<gene>
    <name evidence="4" type="primary">pppA</name>
    <name evidence="4" type="ORF">SNAT2548_LOCUS7289</name>
</gene>
<dbReference type="Pfam" id="PF02985">
    <property type="entry name" value="HEAT"/>
    <property type="match status" value="1"/>
</dbReference>
<evidence type="ECO:0000256" key="2">
    <source>
        <dbReference type="PROSITE-ProRule" id="PRU00103"/>
    </source>
</evidence>
<dbReference type="InterPro" id="IPR011989">
    <property type="entry name" value="ARM-like"/>
</dbReference>
<dbReference type="SUPFAM" id="SSF54236">
    <property type="entry name" value="Ubiquitin-like"/>
    <property type="match status" value="1"/>
</dbReference>
<evidence type="ECO:0000259" key="3">
    <source>
        <dbReference type="PROSITE" id="PS50053"/>
    </source>
</evidence>
<dbReference type="Proteomes" id="UP000604046">
    <property type="component" value="Unassembled WGS sequence"/>
</dbReference>
<dbReference type="PROSITE" id="PS50077">
    <property type="entry name" value="HEAT_REPEAT"/>
    <property type="match status" value="1"/>
</dbReference>
<dbReference type="GO" id="GO:0005634">
    <property type="term" value="C:nucleus"/>
    <property type="evidence" value="ECO:0007669"/>
    <property type="project" value="TreeGrafter"/>
</dbReference>
<reference evidence="4" key="1">
    <citation type="submission" date="2021-02" db="EMBL/GenBank/DDBJ databases">
        <authorList>
            <person name="Dougan E. K."/>
            <person name="Rhodes N."/>
            <person name="Thang M."/>
            <person name="Chan C."/>
        </authorList>
    </citation>
    <scope>NUCLEOTIDE SEQUENCE</scope>
</reference>
<evidence type="ECO:0000313" key="5">
    <source>
        <dbReference type="Proteomes" id="UP000604046"/>
    </source>
</evidence>
<dbReference type="AlphaFoldDB" id="A0A812JS61"/>
<keyword evidence="1" id="KW-0677">Repeat</keyword>
<dbReference type="InterPro" id="IPR021133">
    <property type="entry name" value="HEAT_type_2"/>
</dbReference>
<dbReference type="InterPro" id="IPR016024">
    <property type="entry name" value="ARM-type_fold"/>
</dbReference>
<feature type="domain" description="Ubiquitin-like" evidence="3">
    <location>
        <begin position="180"/>
        <end position="261"/>
    </location>
</feature>
<dbReference type="InterPro" id="IPR000626">
    <property type="entry name" value="Ubiquitin-like_dom"/>
</dbReference>
<dbReference type="InterPro" id="IPR000357">
    <property type="entry name" value="HEAT"/>
</dbReference>
<dbReference type="Gene3D" id="3.10.20.90">
    <property type="entry name" value="Phosphatidylinositol 3-kinase Catalytic Subunit, Chain A, domain 1"/>
    <property type="match status" value="1"/>
</dbReference>
<organism evidence="4 5">
    <name type="scientific">Symbiodinium natans</name>
    <dbReference type="NCBI Taxonomy" id="878477"/>
    <lineage>
        <taxon>Eukaryota</taxon>
        <taxon>Sar</taxon>
        <taxon>Alveolata</taxon>
        <taxon>Dinophyceae</taxon>
        <taxon>Suessiales</taxon>
        <taxon>Symbiodiniaceae</taxon>
        <taxon>Symbiodinium</taxon>
    </lineage>
</organism>
<protein>
    <submittedName>
        <fullName evidence="4">PppA protein</fullName>
    </submittedName>
</protein>
<dbReference type="GO" id="GO:0019888">
    <property type="term" value="F:protein phosphatase regulator activity"/>
    <property type="evidence" value="ECO:0007669"/>
    <property type="project" value="TreeGrafter"/>
</dbReference>
<dbReference type="PANTHER" id="PTHR10648">
    <property type="entry name" value="SERINE/THREONINE-PROTEIN PHOSPHATASE PP2A 65 KDA REGULATORY SUBUNIT"/>
    <property type="match status" value="1"/>
</dbReference>
<comment type="caution">
    <text evidence="4">The sequence shown here is derived from an EMBL/GenBank/DDBJ whole genome shotgun (WGS) entry which is preliminary data.</text>
</comment>
<dbReference type="PROSITE" id="PS50053">
    <property type="entry name" value="UBIQUITIN_2"/>
    <property type="match status" value="1"/>
</dbReference>
<dbReference type="EMBL" id="CAJNDS010000505">
    <property type="protein sequence ID" value="CAE7213170.1"/>
    <property type="molecule type" value="Genomic_DNA"/>
</dbReference>